<keyword evidence="1" id="KW-0732">Signal</keyword>
<evidence type="ECO:0000313" key="2">
    <source>
        <dbReference type="EMBL" id="KLO08974.1"/>
    </source>
</evidence>
<sequence length="79" mass="8588">MHSPTVLGTVPIPMLTAFLSLMENVLPDVLTDTSSSKWTMCDCGNNSLHLFFSYESGPLNGPLGIVRASMQCKQTVELN</sequence>
<name>A0A0H2RAZ2_9AGAM</name>
<dbReference type="InParanoid" id="A0A0H2RAZ2"/>
<feature type="chain" id="PRO_5005201693" evidence="1">
    <location>
        <begin position="28"/>
        <end position="79"/>
    </location>
</feature>
<dbReference type="Proteomes" id="UP000053477">
    <property type="component" value="Unassembled WGS sequence"/>
</dbReference>
<accession>A0A0H2RAZ2</accession>
<proteinExistence type="predicted"/>
<keyword evidence="3" id="KW-1185">Reference proteome</keyword>
<dbReference type="AlphaFoldDB" id="A0A0H2RAZ2"/>
<feature type="signal peptide" evidence="1">
    <location>
        <begin position="1"/>
        <end position="27"/>
    </location>
</feature>
<organism evidence="2 3">
    <name type="scientific">Schizopora paradoxa</name>
    <dbReference type="NCBI Taxonomy" id="27342"/>
    <lineage>
        <taxon>Eukaryota</taxon>
        <taxon>Fungi</taxon>
        <taxon>Dikarya</taxon>
        <taxon>Basidiomycota</taxon>
        <taxon>Agaricomycotina</taxon>
        <taxon>Agaricomycetes</taxon>
        <taxon>Hymenochaetales</taxon>
        <taxon>Schizoporaceae</taxon>
        <taxon>Schizopora</taxon>
    </lineage>
</organism>
<gene>
    <name evidence="2" type="ORF">SCHPADRAFT_585558</name>
</gene>
<protein>
    <submittedName>
        <fullName evidence="2">Uncharacterized protein</fullName>
    </submittedName>
</protein>
<dbReference type="EMBL" id="KQ086070">
    <property type="protein sequence ID" value="KLO08974.1"/>
    <property type="molecule type" value="Genomic_DNA"/>
</dbReference>
<evidence type="ECO:0000256" key="1">
    <source>
        <dbReference type="SAM" id="SignalP"/>
    </source>
</evidence>
<evidence type="ECO:0000313" key="3">
    <source>
        <dbReference type="Proteomes" id="UP000053477"/>
    </source>
</evidence>
<reference evidence="2 3" key="1">
    <citation type="submission" date="2015-04" db="EMBL/GenBank/DDBJ databases">
        <title>Complete genome sequence of Schizopora paradoxa KUC8140, a cosmopolitan wood degrader in East Asia.</title>
        <authorList>
            <consortium name="DOE Joint Genome Institute"/>
            <person name="Min B."/>
            <person name="Park H."/>
            <person name="Jang Y."/>
            <person name="Kim J.-J."/>
            <person name="Kim K.H."/>
            <person name="Pangilinan J."/>
            <person name="Lipzen A."/>
            <person name="Riley R."/>
            <person name="Grigoriev I.V."/>
            <person name="Spatafora J.W."/>
            <person name="Choi I.-G."/>
        </authorList>
    </citation>
    <scope>NUCLEOTIDE SEQUENCE [LARGE SCALE GENOMIC DNA]</scope>
    <source>
        <strain evidence="2 3">KUC8140</strain>
    </source>
</reference>